<evidence type="ECO:0000313" key="3">
    <source>
        <dbReference type="EMBL" id="SBP29632.1"/>
    </source>
</evidence>
<accession>A0A1A7YGE9</accession>
<gene>
    <name evidence="3" type="primary">Nfu_g_1_019981</name>
</gene>
<keyword evidence="2" id="KW-0732">Signal</keyword>
<dbReference type="EMBL" id="HADX01007400">
    <property type="protein sequence ID" value="SBP29632.1"/>
    <property type="molecule type" value="Transcribed_RNA"/>
</dbReference>
<reference evidence="3" key="2">
    <citation type="submission" date="2016-06" db="EMBL/GenBank/DDBJ databases">
        <title>The genome of a short-lived fish provides insights into sex chromosome evolution and the genetic control of aging.</title>
        <authorList>
            <person name="Reichwald K."/>
            <person name="Felder M."/>
            <person name="Petzold A."/>
            <person name="Koch P."/>
            <person name="Groth M."/>
            <person name="Platzer M."/>
        </authorList>
    </citation>
    <scope>NUCLEOTIDE SEQUENCE</scope>
    <source>
        <tissue evidence="3">Brain</tissue>
    </source>
</reference>
<keyword evidence="1" id="KW-0175">Coiled coil</keyword>
<feature type="chain" id="PRO_5015054896" evidence="2">
    <location>
        <begin position="40"/>
        <end position="161"/>
    </location>
</feature>
<name>A0A1A7YGE9_9TELE</name>
<protein>
    <submittedName>
        <fullName evidence="3">Uncharacterized protein</fullName>
    </submittedName>
</protein>
<proteinExistence type="predicted"/>
<feature type="signal peptide" evidence="2">
    <location>
        <begin position="1"/>
        <end position="39"/>
    </location>
</feature>
<evidence type="ECO:0000256" key="2">
    <source>
        <dbReference type="SAM" id="SignalP"/>
    </source>
</evidence>
<sequence>MMAAITGIRSGAAAGIRTTKGLFFFFTLLVLICFTSSLSQDDQLEEIKINHQKVKEKFAKMNNMVMPAFMASSDMMADNIQLFDRMIAIMKKVDGKDEDFLLLKRSLKELRALLKQNMDVVNDKMDAFSVELREQEQNINYTDSKLEVLKKQKQGFLQKTF</sequence>
<organism evidence="3">
    <name type="scientific">Iconisemion striatum</name>
    <dbReference type="NCBI Taxonomy" id="60296"/>
    <lineage>
        <taxon>Eukaryota</taxon>
        <taxon>Metazoa</taxon>
        <taxon>Chordata</taxon>
        <taxon>Craniata</taxon>
        <taxon>Vertebrata</taxon>
        <taxon>Euteleostomi</taxon>
        <taxon>Actinopterygii</taxon>
        <taxon>Neopterygii</taxon>
        <taxon>Teleostei</taxon>
        <taxon>Neoteleostei</taxon>
        <taxon>Acanthomorphata</taxon>
        <taxon>Ovalentaria</taxon>
        <taxon>Atherinomorphae</taxon>
        <taxon>Cyprinodontiformes</taxon>
        <taxon>Nothobranchiidae</taxon>
        <taxon>Iconisemion</taxon>
    </lineage>
</organism>
<evidence type="ECO:0000256" key="1">
    <source>
        <dbReference type="SAM" id="Coils"/>
    </source>
</evidence>
<dbReference type="AlphaFoldDB" id="A0A1A7YGE9"/>
<reference evidence="3" key="1">
    <citation type="submission" date="2016-05" db="EMBL/GenBank/DDBJ databases">
        <authorList>
            <person name="Lavstsen T."/>
            <person name="Jespersen J.S."/>
        </authorList>
    </citation>
    <scope>NUCLEOTIDE SEQUENCE</scope>
    <source>
        <tissue evidence="3">Brain</tissue>
    </source>
</reference>
<dbReference type="EMBL" id="HADW01000601">
    <property type="protein sequence ID" value="SBP02001.1"/>
    <property type="molecule type" value="Transcribed_RNA"/>
</dbReference>
<feature type="coiled-coil region" evidence="1">
    <location>
        <begin position="104"/>
        <end position="152"/>
    </location>
</feature>